<feature type="transmembrane region" description="Helical" evidence="7">
    <location>
        <begin position="80"/>
        <end position="104"/>
    </location>
</feature>
<sequence>MEKKTKRLRCLELFQVFFKIGAFTFGGGYAMIPLIQREASEQKKWISEEDILEIVAIAESTPGPIAINAATFIGNRVAGFFGALCATLGVVLPSFCIIAVIAGVLRQFESLKAVRYAFWGIRAGVLALIVKALYTMYRQCPKNVVAYLIAGGAFVATLFFKINILWIIIGCGVAGWMSYTIITGKEKE</sequence>
<organism evidence="8 9">
    <name type="scientific">Acetivibrio ethanolgignens</name>
    <dbReference type="NCBI Taxonomy" id="290052"/>
    <lineage>
        <taxon>Bacteria</taxon>
        <taxon>Bacillati</taxon>
        <taxon>Bacillota</taxon>
        <taxon>Clostridia</taxon>
        <taxon>Eubacteriales</taxon>
        <taxon>Oscillospiraceae</taxon>
        <taxon>Acetivibrio</taxon>
    </lineage>
</organism>
<keyword evidence="9" id="KW-1185">Reference proteome</keyword>
<comment type="caution">
    <text evidence="8">The sequence shown here is derived from an EMBL/GenBank/DDBJ whole genome shotgun (WGS) entry which is preliminary data.</text>
</comment>
<comment type="similarity">
    <text evidence="2">Belongs to the chromate ion transporter (CHR) (TC 2.A.51) family.</text>
</comment>
<keyword evidence="5 7" id="KW-1133">Transmembrane helix</keyword>
<keyword evidence="6 7" id="KW-0472">Membrane</keyword>
<name>A0A0V8QAF4_9FIRM</name>
<dbReference type="PANTHER" id="PTHR43663:SF1">
    <property type="entry name" value="CHROMATE TRANSPORTER"/>
    <property type="match status" value="1"/>
</dbReference>
<dbReference type="InterPro" id="IPR003370">
    <property type="entry name" value="Chromate_transpt"/>
</dbReference>
<keyword evidence="4 7" id="KW-0812">Transmembrane</keyword>
<dbReference type="GO" id="GO:0005886">
    <property type="term" value="C:plasma membrane"/>
    <property type="evidence" value="ECO:0007669"/>
    <property type="project" value="UniProtKB-SubCell"/>
</dbReference>
<evidence type="ECO:0000313" key="8">
    <source>
        <dbReference type="EMBL" id="KSV57560.1"/>
    </source>
</evidence>
<evidence type="ECO:0000256" key="6">
    <source>
        <dbReference type="ARBA" id="ARBA00023136"/>
    </source>
</evidence>
<dbReference type="STRING" id="290052.ASU35_15950"/>
<keyword evidence="3" id="KW-1003">Cell membrane</keyword>
<feature type="transmembrane region" description="Helical" evidence="7">
    <location>
        <begin position="12"/>
        <end position="35"/>
    </location>
</feature>
<accession>A0A0V8QAF4</accession>
<evidence type="ECO:0000256" key="1">
    <source>
        <dbReference type="ARBA" id="ARBA00004651"/>
    </source>
</evidence>
<proteinExistence type="inferred from homology"/>
<gene>
    <name evidence="8" type="ORF">ASU35_15950</name>
</gene>
<dbReference type="RefSeq" id="WP_058354201.1">
    <property type="nucleotide sequence ID" value="NZ_CABMMD010000213.1"/>
</dbReference>
<reference evidence="8 9" key="1">
    <citation type="submission" date="2015-11" db="EMBL/GenBank/DDBJ databases">
        <title>Butyribacter intestini gen. nov., sp. nov., a butyric acid-producing bacterium of the family Lachnospiraceae isolated from the human faeces.</title>
        <authorList>
            <person name="Zou Y."/>
            <person name="Xue W."/>
            <person name="Luo G."/>
            <person name="Lv M."/>
        </authorList>
    </citation>
    <scope>NUCLEOTIDE SEQUENCE [LARGE SCALE GENOMIC DNA]</scope>
    <source>
        <strain evidence="8 9">ACET-33324</strain>
    </source>
</reference>
<dbReference type="Proteomes" id="UP000054874">
    <property type="component" value="Unassembled WGS sequence"/>
</dbReference>
<evidence type="ECO:0000256" key="5">
    <source>
        <dbReference type="ARBA" id="ARBA00022989"/>
    </source>
</evidence>
<evidence type="ECO:0000256" key="3">
    <source>
        <dbReference type="ARBA" id="ARBA00022475"/>
    </source>
</evidence>
<dbReference type="PANTHER" id="PTHR43663">
    <property type="entry name" value="CHROMATE TRANSPORT PROTEIN-RELATED"/>
    <property type="match status" value="1"/>
</dbReference>
<evidence type="ECO:0000256" key="2">
    <source>
        <dbReference type="ARBA" id="ARBA00005262"/>
    </source>
</evidence>
<dbReference type="Pfam" id="PF02417">
    <property type="entry name" value="Chromate_transp"/>
    <property type="match status" value="1"/>
</dbReference>
<evidence type="ECO:0000256" key="4">
    <source>
        <dbReference type="ARBA" id="ARBA00022692"/>
    </source>
</evidence>
<feature type="transmembrane region" description="Helical" evidence="7">
    <location>
        <begin position="116"/>
        <end position="134"/>
    </location>
</feature>
<comment type="subcellular location">
    <subcellularLocation>
        <location evidence="1">Cell membrane</location>
        <topology evidence="1">Multi-pass membrane protein</topology>
    </subcellularLocation>
</comment>
<feature type="transmembrane region" description="Helical" evidence="7">
    <location>
        <begin position="146"/>
        <end position="179"/>
    </location>
</feature>
<dbReference type="GO" id="GO:0015109">
    <property type="term" value="F:chromate transmembrane transporter activity"/>
    <property type="evidence" value="ECO:0007669"/>
    <property type="project" value="InterPro"/>
</dbReference>
<evidence type="ECO:0000256" key="7">
    <source>
        <dbReference type="SAM" id="Phobius"/>
    </source>
</evidence>
<dbReference type="OrthoDB" id="9788907at2"/>
<evidence type="ECO:0000313" key="9">
    <source>
        <dbReference type="Proteomes" id="UP000054874"/>
    </source>
</evidence>
<dbReference type="InterPro" id="IPR052518">
    <property type="entry name" value="CHR_Transporter"/>
</dbReference>
<dbReference type="AlphaFoldDB" id="A0A0V8QAF4"/>
<dbReference type="EMBL" id="LNAM01000213">
    <property type="protein sequence ID" value="KSV57560.1"/>
    <property type="molecule type" value="Genomic_DNA"/>
</dbReference>
<protein>
    <submittedName>
        <fullName evidence="8">Chromate transporter</fullName>
    </submittedName>
</protein>